<sequence>MPQHLSPPPMSVPSVPFSSHQRRHCCQDAPVPVSKSHPDSSSLLLEGLVDAFTPALVSPTSSQVSWFQTSSFGNLQWSSAERGFFCSAAFCSRARSMCPECS</sequence>
<evidence type="ECO:0000313" key="2">
    <source>
        <dbReference type="EMBL" id="MEQ2219946.1"/>
    </source>
</evidence>
<gene>
    <name evidence="2" type="ORF">ILYODFUR_000337</name>
</gene>
<protein>
    <submittedName>
        <fullName evidence="2">Uncharacterized protein</fullName>
    </submittedName>
</protein>
<organism evidence="2 3">
    <name type="scientific">Ilyodon furcidens</name>
    <name type="common">goldbreast splitfin</name>
    <dbReference type="NCBI Taxonomy" id="33524"/>
    <lineage>
        <taxon>Eukaryota</taxon>
        <taxon>Metazoa</taxon>
        <taxon>Chordata</taxon>
        <taxon>Craniata</taxon>
        <taxon>Vertebrata</taxon>
        <taxon>Euteleostomi</taxon>
        <taxon>Actinopterygii</taxon>
        <taxon>Neopterygii</taxon>
        <taxon>Teleostei</taxon>
        <taxon>Neoteleostei</taxon>
        <taxon>Acanthomorphata</taxon>
        <taxon>Ovalentaria</taxon>
        <taxon>Atherinomorphae</taxon>
        <taxon>Cyprinodontiformes</taxon>
        <taxon>Goodeidae</taxon>
        <taxon>Ilyodon</taxon>
    </lineage>
</organism>
<keyword evidence="3" id="KW-1185">Reference proteome</keyword>
<evidence type="ECO:0000256" key="1">
    <source>
        <dbReference type="SAM" id="MobiDB-lite"/>
    </source>
</evidence>
<accession>A0ABV0SHP4</accession>
<feature type="compositionally biased region" description="Pro residues" evidence="1">
    <location>
        <begin position="1"/>
        <end position="11"/>
    </location>
</feature>
<dbReference type="Proteomes" id="UP001482620">
    <property type="component" value="Unassembled WGS sequence"/>
</dbReference>
<reference evidence="2 3" key="1">
    <citation type="submission" date="2021-06" db="EMBL/GenBank/DDBJ databases">
        <authorList>
            <person name="Palmer J.M."/>
        </authorList>
    </citation>
    <scope>NUCLEOTIDE SEQUENCE [LARGE SCALE GENOMIC DNA]</scope>
    <source>
        <strain evidence="3">if_2019</strain>
        <tissue evidence="2">Muscle</tissue>
    </source>
</reference>
<evidence type="ECO:0000313" key="3">
    <source>
        <dbReference type="Proteomes" id="UP001482620"/>
    </source>
</evidence>
<name>A0ABV0SHP4_9TELE</name>
<comment type="caution">
    <text evidence="2">The sequence shown here is derived from an EMBL/GenBank/DDBJ whole genome shotgun (WGS) entry which is preliminary data.</text>
</comment>
<proteinExistence type="predicted"/>
<dbReference type="EMBL" id="JAHRIQ010000014">
    <property type="protein sequence ID" value="MEQ2219946.1"/>
    <property type="molecule type" value="Genomic_DNA"/>
</dbReference>
<feature type="region of interest" description="Disordered" evidence="1">
    <location>
        <begin position="1"/>
        <end position="22"/>
    </location>
</feature>